<dbReference type="InParanoid" id="A0A162YCV4"/>
<gene>
    <name evidence="1" type="ORF">PHYBLDRAFT_58879</name>
</gene>
<proteinExistence type="predicted"/>
<dbReference type="Proteomes" id="UP000077315">
    <property type="component" value="Unassembled WGS sequence"/>
</dbReference>
<dbReference type="GeneID" id="29001304"/>
<dbReference type="VEuPathDB" id="FungiDB:PHYBLDRAFT_58879"/>
<protein>
    <submittedName>
        <fullName evidence="1">Uncharacterized protein</fullName>
    </submittedName>
</protein>
<evidence type="ECO:0000313" key="1">
    <source>
        <dbReference type="EMBL" id="OAD79835.1"/>
    </source>
</evidence>
<dbReference type="AlphaFoldDB" id="A0A162YCV4"/>
<reference evidence="2" key="1">
    <citation type="submission" date="2015-06" db="EMBL/GenBank/DDBJ databases">
        <title>Expansion of signal transduction pathways in fungi by whole-genome duplication.</title>
        <authorList>
            <consortium name="DOE Joint Genome Institute"/>
            <person name="Corrochano L.M."/>
            <person name="Kuo A."/>
            <person name="Marcet-Houben M."/>
            <person name="Polaino S."/>
            <person name="Salamov A."/>
            <person name="Villalobos J.M."/>
            <person name="Alvarez M.I."/>
            <person name="Avalos J."/>
            <person name="Benito E.P."/>
            <person name="Benoit I."/>
            <person name="Burger G."/>
            <person name="Camino L.P."/>
            <person name="Canovas D."/>
            <person name="Cerda-Olmedo E."/>
            <person name="Cheng J.-F."/>
            <person name="Dominguez A."/>
            <person name="Elias M."/>
            <person name="Eslava A.P."/>
            <person name="Glaser F."/>
            <person name="Grimwood J."/>
            <person name="Gutierrez G."/>
            <person name="Heitman J."/>
            <person name="Henrissat B."/>
            <person name="Iturriaga E.A."/>
            <person name="Lang B.F."/>
            <person name="Lavin J.L."/>
            <person name="Lee S."/>
            <person name="Li W."/>
            <person name="Lindquist E."/>
            <person name="Lopez-Garcia S."/>
            <person name="Luque E.M."/>
            <person name="Marcos A.T."/>
            <person name="Martin J."/>
            <person name="McCluskey K."/>
            <person name="Medina H.R."/>
            <person name="Miralles-Duran A."/>
            <person name="Miyazaki A."/>
            <person name="Munoz-Torres E."/>
            <person name="Oguiza J.A."/>
            <person name="Ohm R."/>
            <person name="Olmedo M."/>
            <person name="Orejas M."/>
            <person name="Ortiz-Castellanos L."/>
            <person name="Pisabarro A.G."/>
            <person name="Rodriguez-Romero J."/>
            <person name="Ruiz-Herrera J."/>
            <person name="Ruiz-Vazquez R."/>
            <person name="Sanz C."/>
            <person name="Schackwitz W."/>
            <person name="Schmutz J."/>
            <person name="Shahriari M."/>
            <person name="Shelest E."/>
            <person name="Silva-Franco F."/>
            <person name="Soanes D."/>
            <person name="Syed K."/>
            <person name="Tagua V.G."/>
            <person name="Talbot N.J."/>
            <person name="Thon M."/>
            <person name="De vries R.P."/>
            <person name="Wiebenga A."/>
            <person name="Yadav J.S."/>
            <person name="Braun E.L."/>
            <person name="Baker S."/>
            <person name="Garre V."/>
            <person name="Horwitz B."/>
            <person name="Torres-Martinez S."/>
            <person name="Idnurm A."/>
            <person name="Herrera-Estrella A."/>
            <person name="Gabaldon T."/>
            <person name="Grigoriev I.V."/>
        </authorList>
    </citation>
    <scope>NUCLEOTIDE SEQUENCE [LARGE SCALE GENOMIC DNA]</scope>
    <source>
        <strain evidence="2">NRRL 1555(-)</strain>
    </source>
</reference>
<dbReference type="EMBL" id="KV440972">
    <property type="protein sequence ID" value="OAD79835.1"/>
    <property type="molecule type" value="Genomic_DNA"/>
</dbReference>
<evidence type="ECO:0000313" key="2">
    <source>
        <dbReference type="Proteomes" id="UP000077315"/>
    </source>
</evidence>
<keyword evidence="2" id="KW-1185">Reference proteome</keyword>
<name>A0A162YCV4_PHYB8</name>
<organism evidence="1 2">
    <name type="scientific">Phycomyces blakesleeanus (strain ATCC 8743b / DSM 1359 / FGSC 10004 / NBRC 33097 / NRRL 1555)</name>
    <dbReference type="NCBI Taxonomy" id="763407"/>
    <lineage>
        <taxon>Eukaryota</taxon>
        <taxon>Fungi</taxon>
        <taxon>Fungi incertae sedis</taxon>
        <taxon>Mucoromycota</taxon>
        <taxon>Mucoromycotina</taxon>
        <taxon>Mucoromycetes</taxon>
        <taxon>Mucorales</taxon>
        <taxon>Phycomycetaceae</taxon>
        <taxon>Phycomyces</taxon>
    </lineage>
</organism>
<dbReference type="RefSeq" id="XP_018297875.1">
    <property type="nucleotide sequence ID" value="XM_018440398.1"/>
</dbReference>
<sequence>MKHAGPLLATRQKESVKLRTAKESVEQAPCEHDEVYVKSSKFSAGTLIKKKAINYHDKHIRGLMLDDRKYGCMALLIRKFLLSKKSYVYIVYVQIPYLFNMSLLRSKTLLNISIFSSYVDGSFILVKASEILSDQTGMPPQTY</sequence>
<accession>A0A162YCV4</accession>